<evidence type="ECO:0000313" key="8">
    <source>
        <dbReference type="Proteomes" id="UP000236333"/>
    </source>
</evidence>
<feature type="compositionally biased region" description="Basic and acidic residues" evidence="5">
    <location>
        <begin position="296"/>
        <end position="307"/>
    </location>
</feature>
<protein>
    <recommendedName>
        <fullName evidence="1">glutathione gamma-glutamylcysteinyltransferase</fullName>
        <ecNumber evidence="1">2.3.2.15</ecNumber>
    </recommendedName>
</protein>
<proteinExistence type="predicted"/>
<gene>
    <name evidence="7" type="ORF">TSOC_000564</name>
</gene>
<accession>A0A2J8AJ10</accession>
<dbReference type="InterPro" id="IPR007719">
    <property type="entry name" value="PCS_N"/>
</dbReference>
<keyword evidence="8" id="KW-1185">Reference proteome</keyword>
<evidence type="ECO:0000256" key="4">
    <source>
        <dbReference type="ARBA" id="ARBA00022723"/>
    </source>
</evidence>
<feature type="compositionally biased region" description="Pro residues" evidence="5">
    <location>
        <begin position="23"/>
        <end position="32"/>
    </location>
</feature>
<feature type="region of interest" description="Disordered" evidence="5">
    <location>
        <begin position="1"/>
        <end position="42"/>
    </location>
</feature>
<dbReference type="EMBL" id="PGGS01000008">
    <property type="protein sequence ID" value="PNH12509.1"/>
    <property type="molecule type" value="Genomic_DNA"/>
</dbReference>
<dbReference type="GO" id="GO:0016756">
    <property type="term" value="F:glutathione gamma-glutamylcysteinyltransferase activity"/>
    <property type="evidence" value="ECO:0007669"/>
    <property type="project" value="UniProtKB-EC"/>
</dbReference>
<evidence type="ECO:0000256" key="2">
    <source>
        <dbReference type="ARBA" id="ARBA00022539"/>
    </source>
</evidence>
<evidence type="ECO:0000256" key="5">
    <source>
        <dbReference type="SAM" id="MobiDB-lite"/>
    </source>
</evidence>
<dbReference type="EC" id="2.3.2.15" evidence="1"/>
<dbReference type="GO" id="GO:0010273">
    <property type="term" value="P:detoxification of copper ion"/>
    <property type="evidence" value="ECO:0007669"/>
    <property type="project" value="TreeGrafter"/>
</dbReference>
<dbReference type="PROSITE" id="PS51443">
    <property type="entry name" value="PCS"/>
    <property type="match status" value="1"/>
</dbReference>
<dbReference type="GO" id="GO:0098849">
    <property type="term" value="P:cellular detoxification of cadmium ion"/>
    <property type="evidence" value="ECO:0007669"/>
    <property type="project" value="TreeGrafter"/>
</dbReference>
<name>A0A2J8AJ10_9CHLO</name>
<dbReference type="Gene3D" id="3.90.70.30">
    <property type="entry name" value="Phytochelatin synthase, N-terminal domain"/>
    <property type="match status" value="1"/>
</dbReference>
<dbReference type="InterPro" id="IPR038765">
    <property type="entry name" value="Papain-like_cys_pep_sf"/>
</dbReference>
<evidence type="ECO:0000313" key="7">
    <source>
        <dbReference type="EMBL" id="PNH12509.1"/>
    </source>
</evidence>
<evidence type="ECO:0000256" key="1">
    <source>
        <dbReference type="ARBA" id="ARBA00012468"/>
    </source>
</evidence>
<dbReference type="PANTHER" id="PTHR33447:SF2">
    <property type="entry name" value="GLUTATHIONE GAMMA-GLUTAMYLCYSTEINYLTRANSFERASE"/>
    <property type="match status" value="1"/>
</dbReference>
<dbReference type="OrthoDB" id="448954at2759"/>
<dbReference type="GO" id="GO:0046938">
    <property type="term" value="P:phytochelatin biosynthetic process"/>
    <property type="evidence" value="ECO:0007669"/>
    <property type="project" value="InterPro"/>
</dbReference>
<dbReference type="SUPFAM" id="SSF54001">
    <property type="entry name" value="Cysteine proteinases"/>
    <property type="match status" value="1"/>
</dbReference>
<dbReference type="Pfam" id="PF05023">
    <property type="entry name" value="Phytochelatin"/>
    <property type="match status" value="1"/>
</dbReference>
<organism evidence="7 8">
    <name type="scientific">Tetrabaena socialis</name>
    <dbReference type="NCBI Taxonomy" id="47790"/>
    <lineage>
        <taxon>Eukaryota</taxon>
        <taxon>Viridiplantae</taxon>
        <taxon>Chlorophyta</taxon>
        <taxon>core chlorophytes</taxon>
        <taxon>Chlorophyceae</taxon>
        <taxon>CS clade</taxon>
        <taxon>Chlamydomonadales</taxon>
        <taxon>Tetrabaenaceae</taxon>
        <taxon>Tetrabaena</taxon>
    </lineage>
</organism>
<evidence type="ECO:0000259" key="6">
    <source>
        <dbReference type="PROSITE" id="PS51443"/>
    </source>
</evidence>
<comment type="caution">
    <text evidence="7">The sequence shown here is derived from an EMBL/GenBank/DDBJ whole genome shotgun (WGS) entry which is preliminary data.</text>
</comment>
<dbReference type="InterPro" id="IPR040409">
    <property type="entry name" value="PCS-like"/>
</dbReference>
<keyword evidence="3 7" id="KW-0808">Transferase</keyword>
<keyword evidence="2" id="KW-0104">Cadmium</keyword>
<reference evidence="7 8" key="1">
    <citation type="journal article" date="2017" name="Mol. Biol. Evol.">
        <title>The 4-celled Tetrabaena socialis nuclear genome reveals the essential components for genetic control of cell number at the origin of multicellularity in the volvocine lineage.</title>
        <authorList>
            <person name="Featherston J."/>
            <person name="Arakaki Y."/>
            <person name="Hanschen E.R."/>
            <person name="Ferris P.J."/>
            <person name="Michod R.E."/>
            <person name="Olson B.J.S.C."/>
            <person name="Nozaki H."/>
            <person name="Durand P.M."/>
        </authorList>
    </citation>
    <scope>NUCLEOTIDE SEQUENCE [LARGE SCALE GENOMIC DNA]</scope>
    <source>
        <strain evidence="7 8">NIES-571</strain>
    </source>
</reference>
<feature type="region of interest" description="Disordered" evidence="5">
    <location>
        <begin position="282"/>
        <end position="307"/>
    </location>
</feature>
<keyword evidence="4" id="KW-0479">Metal-binding</keyword>
<sequence>MAQPQQAPQPSLGDHREGVQQVPPSPPLPSPPRLSASGFKKTFYKRKLPTPPAIEFSCPEATISTATSLQDPAQSEVAMPFRGPQGGEERGEEASCTSPWMHMTEAPRRYSPTPLAPLTLPLPPLVLGPSDGVASSAAAGVAAGLAAGGCCCGCCCPTAGPRGEGGAADQQKVAVPAPAKSEAELRPPGSLKGGRAASCLARCNGARVELRPYGATSLEQFRAEVEAICRSGEEHIVVSYSRKAFLQTGDGHFSPIGGYHRERDLVLVLDVARFKYPPTARRTDTSQLAAPGFSQDTKERGIDNVST</sequence>
<dbReference type="PANTHER" id="PTHR33447">
    <property type="entry name" value="GLUTATHIONE GAMMA-GLUTAMYLCYSTEINYLTRANSFERASE"/>
    <property type="match status" value="1"/>
</dbReference>
<dbReference type="GO" id="GO:0046872">
    <property type="term" value="F:metal ion binding"/>
    <property type="evidence" value="ECO:0007669"/>
    <property type="project" value="UniProtKB-KW"/>
</dbReference>
<dbReference type="AlphaFoldDB" id="A0A2J8AJ10"/>
<feature type="domain" description="Peptidase C83" evidence="6">
    <location>
        <begin position="38"/>
        <end position="307"/>
    </location>
</feature>
<dbReference type="InterPro" id="IPR038156">
    <property type="entry name" value="PCS_N_sf"/>
</dbReference>
<evidence type="ECO:0000256" key="3">
    <source>
        <dbReference type="ARBA" id="ARBA00022679"/>
    </source>
</evidence>
<dbReference type="Proteomes" id="UP000236333">
    <property type="component" value="Unassembled WGS sequence"/>
</dbReference>